<name>A0A382UNL6_9ZZZZ</name>
<protein>
    <submittedName>
        <fullName evidence="1">Uncharacterized protein</fullName>
    </submittedName>
</protein>
<proteinExistence type="predicted"/>
<dbReference type="EMBL" id="UINC01145616">
    <property type="protein sequence ID" value="SVD35859.1"/>
    <property type="molecule type" value="Genomic_DNA"/>
</dbReference>
<accession>A0A382UNL6</accession>
<evidence type="ECO:0000313" key="1">
    <source>
        <dbReference type="EMBL" id="SVD35859.1"/>
    </source>
</evidence>
<reference evidence="1" key="1">
    <citation type="submission" date="2018-05" db="EMBL/GenBank/DDBJ databases">
        <authorList>
            <person name="Lanie J.A."/>
            <person name="Ng W.-L."/>
            <person name="Kazmierczak K.M."/>
            <person name="Andrzejewski T.M."/>
            <person name="Davidsen T.M."/>
            <person name="Wayne K.J."/>
            <person name="Tettelin H."/>
            <person name="Glass J.I."/>
            <person name="Rusch D."/>
            <person name="Podicherti R."/>
            <person name="Tsui H.-C.T."/>
            <person name="Winkler M.E."/>
        </authorList>
    </citation>
    <scope>NUCLEOTIDE SEQUENCE</scope>
</reference>
<feature type="non-terminal residue" evidence="1">
    <location>
        <position position="56"/>
    </location>
</feature>
<gene>
    <name evidence="1" type="ORF">METZ01_LOCUS388713</name>
</gene>
<dbReference type="AlphaFoldDB" id="A0A382UNL6"/>
<sequence length="56" mass="6046">MNEHSFEFGAYTDFGTLRAAIVGSAEGLALPPFNPTLHHYNDEVQAALKASGDRPL</sequence>
<organism evidence="1">
    <name type="scientific">marine metagenome</name>
    <dbReference type="NCBI Taxonomy" id="408172"/>
    <lineage>
        <taxon>unclassified sequences</taxon>
        <taxon>metagenomes</taxon>
        <taxon>ecological metagenomes</taxon>
    </lineage>
</organism>